<accession>A0AA39VUB1</accession>
<feature type="compositionally biased region" description="Basic and acidic residues" evidence="11">
    <location>
        <begin position="151"/>
        <end position="160"/>
    </location>
</feature>
<keyword evidence="7" id="KW-1015">Disulfide bond</keyword>
<feature type="compositionally biased region" description="Basic and acidic residues" evidence="11">
    <location>
        <begin position="200"/>
        <end position="220"/>
    </location>
</feature>
<dbReference type="PANTHER" id="PTHR43866">
    <property type="entry name" value="MALONATE-SEMIALDEHYDE DEHYDROGENASE"/>
    <property type="match status" value="1"/>
</dbReference>
<evidence type="ECO:0000313" key="15">
    <source>
        <dbReference type="Proteomes" id="UP001168877"/>
    </source>
</evidence>
<evidence type="ECO:0000256" key="12">
    <source>
        <dbReference type="SAM" id="SignalP"/>
    </source>
</evidence>
<gene>
    <name evidence="14" type="ORF">LWI29_033258</name>
</gene>
<keyword evidence="4" id="KW-0336">GPI-anchor</keyword>
<evidence type="ECO:0000256" key="6">
    <source>
        <dbReference type="ARBA" id="ARBA00023136"/>
    </source>
</evidence>
<keyword evidence="3" id="KW-1003">Cell membrane</keyword>
<dbReference type="GO" id="GO:0098552">
    <property type="term" value="C:side of membrane"/>
    <property type="evidence" value="ECO:0007669"/>
    <property type="project" value="UniProtKB-KW"/>
</dbReference>
<feature type="region of interest" description="Disordered" evidence="11">
    <location>
        <begin position="200"/>
        <end position="226"/>
    </location>
</feature>
<evidence type="ECO:0000256" key="8">
    <source>
        <dbReference type="ARBA" id="ARBA00023180"/>
    </source>
</evidence>
<dbReference type="InterPro" id="IPR008972">
    <property type="entry name" value="Cupredoxin"/>
</dbReference>
<dbReference type="SUPFAM" id="SSF49503">
    <property type="entry name" value="Cupredoxins"/>
    <property type="match status" value="1"/>
</dbReference>
<evidence type="ECO:0000259" key="13">
    <source>
        <dbReference type="PROSITE" id="PS51485"/>
    </source>
</evidence>
<dbReference type="GO" id="GO:0004491">
    <property type="term" value="F:methylmalonate-semialdehyde dehydrogenase (acylating, NAD) activity"/>
    <property type="evidence" value="ECO:0007669"/>
    <property type="project" value="InterPro"/>
</dbReference>
<keyword evidence="5 12" id="KW-0732">Signal</keyword>
<evidence type="ECO:0000256" key="10">
    <source>
        <dbReference type="ARBA" id="ARBA00035011"/>
    </source>
</evidence>
<dbReference type="PROSITE" id="PS51485">
    <property type="entry name" value="PHYTOCYANIN"/>
    <property type="match status" value="1"/>
</dbReference>
<name>A0AA39VUB1_ACESA</name>
<comment type="caution">
    <text evidence="14">The sequence shown here is derived from an EMBL/GenBank/DDBJ whole genome shotgun (WGS) entry which is preliminary data.</text>
</comment>
<evidence type="ECO:0000256" key="2">
    <source>
        <dbReference type="ARBA" id="ARBA00009986"/>
    </source>
</evidence>
<dbReference type="CDD" id="cd11019">
    <property type="entry name" value="OsENODL1_like"/>
    <property type="match status" value="1"/>
</dbReference>
<dbReference type="PANTHER" id="PTHR43866:SF3">
    <property type="entry name" value="METHYLMALONATE-SEMIALDEHYDE DEHYDROGENASE [ACYLATING], MITOCHONDRIAL"/>
    <property type="match status" value="1"/>
</dbReference>
<reference evidence="14" key="1">
    <citation type="journal article" date="2022" name="Plant J.">
        <title>Strategies of tolerance reflected in two North American maple genomes.</title>
        <authorList>
            <person name="McEvoy S.L."/>
            <person name="Sezen U.U."/>
            <person name="Trouern-Trend A."/>
            <person name="McMahon S.M."/>
            <person name="Schaberg P.G."/>
            <person name="Yang J."/>
            <person name="Wegrzyn J.L."/>
            <person name="Swenson N.G."/>
        </authorList>
    </citation>
    <scope>NUCLEOTIDE SEQUENCE</scope>
    <source>
        <strain evidence="14">NS2018</strain>
    </source>
</reference>
<dbReference type="GO" id="GO:0005739">
    <property type="term" value="C:mitochondrion"/>
    <property type="evidence" value="ECO:0007669"/>
    <property type="project" value="TreeGrafter"/>
</dbReference>
<evidence type="ECO:0000256" key="3">
    <source>
        <dbReference type="ARBA" id="ARBA00022475"/>
    </source>
</evidence>
<keyword evidence="6" id="KW-0472">Membrane</keyword>
<comment type="similarity">
    <text evidence="10">Belongs to the early nodulin-like (ENODL) family.</text>
</comment>
<dbReference type="Proteomes" id="UP001168877">
    <property type="component" value="Unassembled WGS sequence"/>
</dbReference>
<dbReference type="Gene3D" id="2.60.40.420">
    <property type="entry name" value="Cupredoxins - blue copper proteins"/>
    <property type="match status" value="1"/>
</dbReference>
<reference evidence="14" key="2">
    <citation type="submission" date="2023-06" db="EMBL/GenBank/DDBJ databases">
        <authorList>
            <person name="Swenson N.G."/>
            <person name="Wegrzyn J.L."/>
            <person name="Mcevoy S.L."/>
        </authorList>
    </citation>
    <scope>NUCLEOTIDE SEQUENCE</scope>
    <source>
        <strain evidence="14">NS2018</strain>
        <tissue evidence="14">Leaf</tissue>
    </source>
</reference>
<proteinExistence type="inferred from homology"/>
<evidence type="ECO:0000313" key="14">
    <source>
        <dbReference type="EMBL" id="KAK0590923.1"/>
    </source>
</evidence>
<comment type="subcellular location">
    <subcellularLocation>
        <location evidence="1">Cell membrane</location>
        <topology evidence="1">Lipid-anchor</topology>
        <topology evidence="1">GPI-anchor</topology>
    </subcellularLocation>
</comment>
<dbReference type="InterPro" id="IPR010061">
    <property type="entry name" value="MeMal-semiAld_DH"/>
</dbReference>
<dbReference type="AlphaFoldDB" id="A0AA39VUB1"/>
<protein>
    <recommendedName>
        <fullName evidence="13">Phytocyanin domain-containing protein</fullName>
    </recommendedName>
</protein>
<evidence type="ECO:0000256" key="11">
    <source>
        <dbReference type="SAM" id="MobiDB-lite"/>
    </source>
</evidence>
<comment type="similarity">
    <text evidence="2">Belongs to the aldehyde dehydrogenase family.</text>
</comment>
<feature type="signal peptide" evidence="12">
    <location>
        <begin position="1"/>
        <end position="26"/>
    </location>
</feature>
<evidence type="ECO:0000256" key="7">
    <source>
        <dbReference type="ARBA" id="ARBA00023157"/>
    </source>
</evidence>
<organism evidence="14 15">
    <name type="scientific">Acer saccharum</name>
    <name type="common">Sugar maple</name>
    <dbReference type="NCBI Taxonomy" id="4024"/>
    <lineage>
        <taxon>Eukaryota</taxon>
        <taxon>Viridiplantae</taxon>
        <taxon>Streptophyta</taxon>
        <taxon>Embryophyta</taxon>
        <taxon>Tracheophyta</taxon>
        <taxon>Spermatophyta</taxon>
        <taxon>Magnoliopsida</taxon>
        <taxon>eudicotyledons</taxon>
        <taxon>Gunneridae</taxon>
        <taxon>Pentapetalae</taxon>
        <taxon>rosids</taxon>
        <taxon>malvids</taxon>
        <taxon>Sapindales</taxon>
        <taxon>Sapindaceae</taxon>
        <taxon>Hippocastanoideae</taxon>
        <taxon>Acereae</taxon>
        <taxon>Acer</taxon>
    </lineage>
</organism>
<evidence type="ECO:0000256" key="5">
    <source>
        <dbReference type="ARBA" id="ARBA00022729"/>
    </source>
</evidence>
<keyword evidence="8" id="KW-0325">Glycoprotein</keyword>
<feature type="domain" description="Phytocyanin" evidence="13">
    <location>
        <begin position="27"/>
        <end position="128"/>
    </location>
</feature>
<dbReference type="GO" id="GO:0006574">
    <property type="term" value="P:L-valine catabolic process"/>
    <property type="evidence" value="ECO:0007669"/>
    <property type="project" value="TreeGrafter"/>
</dbReference>
<dbReference type="FunFam" id="2.60.40.420:FF:000010">
    <property type="entry name" value="Early nodulin-like protein 1"/>
    <property type="match status" value="1"/>
</dbReference>
<dbReference type="GO" id="GO:0005886">
    <property type="term" value="C:plasma membrane"/>
    <property type="evidence" value="ECO:0007669"/>
    <property type="project" value="UniProtKB-SubCell"/>
</dbReference>
<dbReference type="InterPro" id="IPR041846">
    <property type="entry name" value="ENL_dom"/>
</dbReference>
<dbReference type="Pfam" id="PF02298">
    <property type="entry name" value="Cu_bind_like"/>
    <property type="match status" value="1"/>
</dbReference>
<keyword evidence="15" id="KW-1185">Reference proteome</keyword>
<dbReference type="GO" id="GO:0006210">
    <property type="term" value="P:thymine catabolic process"/>
    <property type="evidence" value="ECO:0007669"/>
    <property type="project" value="TreeGrafter"/>
</dbReference>
<feature type="region of interest" description="Disordered" evidence="11">
    <location>
        <begin position="133"/>
        <end position="177"/>
    </location>
</feature>
<feature type="chain" id="PRO_5041248802" description="Phytocyanin domain-containing protein" evidence="12">
    <location>
        <begin position="27"/>
        <end position="395"/>
    </location>
</feature>
<evidence type="ECO:0000256" key="9">
    <source>
        <dbReference type="ARBA" id="ARBA00023288"/>
    </source>
</evidence>
<sequence length="395" mass="44753">MESKLRFLSCLFLLVVLMSIVDSSNGYKFYVGGKDGWVVKPSEKYNHWAERMRFQVNDTLYFRYDKGSDSVLVVSNADYDSCNKKNPIQSLANGDSIFKFDHSGPFFFISGHDHNCEKGQKLIVVVMAVRNKTHHQQAPPSLSPSPSSAESPKRGTDHPETPVYPPAPSPSSSGPMGSGWSVVSVLGGCFKVLMMEAQDHSEHSQDFNEHPQDDNEHTQGERMLPPPLGVFETREILLKHVRDFALKQGYMVSIKDSSRDRYVTIACDRGGVYRRRLKTGENMRQRKTPSRLTNCPFEVVGKKDDDVWMLTIKCGEHNHEPSQEMSDHPSCRRFTEEEVLLIRDMTVAGKRPRQILKALKQRNPSLISDSRNVYNVKAKIHREMSSGEQDTGFIA</sequence>
<dbReference type="EMBL" id="JAUESC010000381">
    <property type="protein sequence ID" value="KAK0590923.1"/>
    <property type="molecule type" value="Genomic_DNA"/>
</dbReference>
<keyword evidence="9" id="KW-0449">Lipoprotein</keyword>
<dbReference type="GO" id="GO:0009055">
    <property type="term" value="F:electron transfer activity"/>
    <property type="evidence" value="ECO:0007669"/>
    <property type="project" value="InterPro"/>
</dbReference>
<dbReference type="InterPro" id="IPR003245">
    <property type="entry name" value="Phytocyanin_dom"/>
</dbReference>
<evidence type="ECO:0000256" key="1">
    <source>
        <dbReference type="ARBA" id="ARBA00004609"/>
    </source>
</evidence>
<evidence type="ECO:0000256" key="4">
    <source>
        <dbReference type="ARBA" id="ARBA00022622"/>
    </source>
</evidence>